<feature type="transmembrane region" description="Helical" evidence="1">
    <location>
        <begin position="170"/>
        <end position="187"/>
    </location>
</feature>
<keyword evidence="1" id="KW-0812">Transmembrane</keyword>
<evidence type="ECO:0000313" key="2">
    <source>
        <dbReference type="EMBL" id="NUU90748.1"/>
    </source>
</evidence>
<dbReference type="InterPro" id="IPR019275">
    <property type="entry name" value="DUF2301"/>
</dbReference>
<dbReference type="PANTHER" id="PTHR36716:SF2">
    <property type="entry name" value="F3H9.20 PROTEIN"/>
    <property type="match status" value="1"/>
</dbReference>
<protein>
    <submittedName>
        <fullName evidence="2">Uncharacterized protein</fullName>
    </submittedName>
</protein>
<accession>A0A6M2F2N9</accession>
<dbReference type="PANTHER" id="PTHR36716">
    <property type="entry name" value="F3H9.20 PROTEIN"/>
    <property type="match status" value="1"/>
</dbReference>
<keyword evidence="1" id="KW-0472">Membrane</keyword>
<reference evidence="2" key="1">
    <citation type="submission" date="2020-03" db="EMBL/GenBank/DDBJ databases">
        <authorList>
            <person name="Zhang R."/>
        </authorList>
    </citation>
    <scope>NUCLEOTIDE SEQUENCE</scope>
</reference>
<organism evidence="2">
    <name type="scientific">Populus davidiana</name>
    <dbReference type="NCBI Taxonomy" id="266767"/>
    <lineage>
        <taxon>Eukaryota</taxon>
        <taxon>Viridiplantae</taxon>
        <taxon>Streptophyta</taxon>
        <taxon>Embryophyta</taxon>
        <taxon>Tracheophyta</taxon>
        <taxon>Spermatophyta</taxon>
        <taxon>Magnoliopsida</taxon>
        <taxon>eudicotyledons</taxon>
        <taxon>Gunneridae</taxon>
        <taxon>Pentapetalae</taxon>
        <taxon>rosids</taxon>
        <taxon>fabids</taxon>
        <taxon>Malpighiales</taxon>
        <taxon>Salicaceae</taxon>
        <taxon>Saliceae</taxon>
        <taxon>Populus</taxon>
    </lineage>
</organism>
<evidence type="ECO:0000256" key="1">
    <source>
        <dbReference type="SAM" id="Phobius"/>
    </source>
</evidence>
<feature type="transmembrane region" description="Helical" evidence="1">
    <location>
        <begin position="199"/>
        <end position="217"/>
    </location>
</feature>
<name>A0A6M2F2N9_9ROSI</name>
<dbReference type="EMBL" id="GILB01010415">
    <property type="protein sequence ID" value="NUU90748.1"/>
    <property type="molecule type" value="Transcribed_RNA"/>
</dbReference>
<keyword evidence="1" id="KW-1133">Transmembrane helix</keyword>
<feature type="transmembrane region" description="Helical" evidence="1">
    <location>
        <begin position="108"/>
        <end position="128"/>
    </location>
</feature>
<sequence>MASRVLSTCLITPPTRFTHASPVKLSNKASWLRSKNGRIKCEAIGDSSQPVYNGVYGPWTVESSDVREVILYRSGLVTAASSFVFAASYAFLPSDSQLSEIIKQNLDLLYTLGAGGLGLSLFLIHIYVTEIKRTLQAFWALGVIGSLATCTNLAQPAGENLIQYVVNNPTAVWFVGPLFAALTGLVFKEGLCYGKLEAGILTFIIPTVLLGHLTGLMDDGAKLTLLASWMALFVIFAGRKFTQPIKDDIGDKSVFMFNSLPDDEKKALIENLSNKN</sequence>
<feature type="transmembrane region" description="Helical" evidence="1">
    <location>
        <begin position="223"/>
        <end position="242"/>
    </location>
</feature>
<dbReference type="GO" id="GO:0009507">
    <property type="term" value="C:chloroplast"/>
    <property type="evidence" value="ECO:0007669"/>
    <property type="project" value="TreeGrafter"/>
</dbReference>
<feature type="transmembrane region" description="Helical" evidence="1">
    <location>
        <begin position="70"/>
        <end position="92"/>
    </location>
</feature>
<dbReference type="AlphaFoldDB" id="A0A6M2F2N9"/>
<proteinExistence type="predicted"/>
<dbReference type="Pfam" id="PF10063">
    <property type="entry name" value="DUF2301"/>
    <property type="match status" value="1"/>
</dbReference>